<dbReference type="PANTHER" id="PTHR18962:SF0">
    <property type="entry name" value="COILED-COIL DOMAIN-CONTAINING PROTEIN 39"/>
    <property type="match status" value="1"/>
</dbReference>
<dbReference type="PANTHER" id="PTHR18962">
    <property type="entry name" value="COILED-COIL DOMAIN-CONTAINING PROTEIN 39"/>
    <property type="match status" value="1"/>
</dbReference>
<feature type="coiled-coil region" evidence="5">
    <location>
        <begin position="483"/>
        <end position="531"/>
    </location>
</feature>
<proteinExistence type="inferred from homology"/>
<name>A0AAV1MYP4_SCOSC</name>
<feature type="coiled-coil region" evidence="5">
    <location>
        <begin position="107"/>
        <end position="134"/>
    </location>
</feature>
<evidence type="ECO:0000313" key="8">
    <source>
        <dbReference type="Proteomes" id="UP001314229"/>
    </source>
</evidence>
<evidence type="ECO:0000256" key="3">
    <source>
        <dbReference type="ARBA" id="ARBA00023054"/>
    </source>
</evidence>
<dbReference type="GO" id="GO:0060287">
    <property type="term" value="P:epithelial cilium movement involved in determination of left/right asymmetry"/>
    <property type="evidence" value="ECO:0007669"/>
    <property type="project" value="TreeGrafter"/>
</dbReference>
<dbReference type="EMBL" id="CAWUFR010000009">
    <property type="protein sequence ID" value="CAK6952239.1"/>
    <property type="molecule type" value="Genomic_DNA"/>
</dbReference>
<keyword evidence="3 5" id="KW-0175">Coiled coil</keyword>
<dbReference type="GO" id="GO:0005576">
    <property type="term" value="C:extracellular region"/>
    <property type="evidence" value="ECO:0007669"/>
    <property type="project" value="GOC"/>
</dbReference>
<evidence type="ECO:0000256" key="6">
    <source>
        <dbReference type="SAM" id="MobiDB-lite"/>
    </source>
</evidence>
<comment type="caution">
    <text evidence="7">The sequence shown here is derived from an EMBL/GenBank/DDBJ whole genome shotgun (WGS) entry which is preliminary data.</text>
</comment>
<feature type="compositionally biased region" description="Low complexity" evidence="6">
    <location>
        <begin position="925"/>
        <end position="949"/>
    </location>
</feature>
<organism evidence="7 8">
    <name type="scientific">Scomber scombrus</name>
    <name type="common">Atlantic mackerel</name>
    <name type="synonym">Scomber vernalis</name>
    <dbReference type="NCBI Taxonomy" id="13677"/>
    <lineage>
        <taxon>Eukaryota</taxon>
        <taxon>Metazoa</taxon>
        <taxon>Chordata</taxon>
        <taxon>Craniata</taxon>
        <taxon>Vertebrata</taxon>
        <taxon>Euteleostomi</taxon>
        <taxon>Actinopterygii</taxon>
        <taxon>Neopterygii</taxon>
        <taxon>Teleostei</taxon>
        <taxon>Neoteleostei</taxon>
        <taxon>Acanthomorphata</taxon>
        <taxon>Pelagiaria</taxon>
        <taxon>Scombriformes</taxon>
        <taxon>Scombridae</taxon>
        <taxon>Scomber</taxon>
    </lineage>
</organism>
<dbReference type="SUPFAM" id="SSF57997">
    <property type="entry name" value="Tropomyosin"/>
    <property type="match status" value="1"/>
</dbReference>
<feature type="coiled-coil region" evidence="5">
    <location>
        <begin position="670"/>
        <end position="815"/>
    </location>
</feature>
<accession>A0AAV1MYP4</accession>
<sequence length="949" mass="109923">MSGDVFDGGWDERFAVPELNAENKALLEEISKKEKELVQLEIKVEKNKDQKQFFSEFLKNAKQELENTEALCKAKEREEESEMHLTALAERETGRLVQETAKMDNALRSLAERRNMLENHIFKAKQKLEEFRNQMNWDQQTMNAFLDESARKDVDTMAIIKYAQQDEQRIKSLTLAIEKKTLEASEKHKALDKELTETITAQIALDKTTENLQQAHVETQQLIHQWENTIKQMKQRDTEMQQCALQLAQANQNIREKNATITEKKNLLDTQRNNNKETERKTSIANRQAAKLRQDLKEQENNCSRLKDELDSCKGTLDRATSDVDSVTSRMTRMKKDIQDNNDKLKQAKTYNVALEEKLEVVTQTALSEEERAAQMDQFLKEEEQDIKELDVQLRDCREELYRHKEHLHAVKTKEKDSIAHVSRSKSTITGLDGQLRKLEKELIRQQKTMSGQDTQIVCLGRKLARLQGDIHSDEKVVIETKIAELTKTLDEKKKTANMLTNTLKESEDDIRYLRKEMDKSEAQKKDLTGKVKELIVLQNTNEKELTIVRARKQDNMVEHNILKIEVKRVRDLLYNKTDSMLTLEKRKLELQRAIKEREDEIKVYREMLNQQLKISEQERQKLSAELNEKLYKIDMMKKRFEVVTLSMAPPEGEEEKSQAYYITKAAQEREELKQKGDGLDSRIRKMELENRALENTIQLFNNSNSVFRKSLNRVNESSPEYQEKQKLEEQLKVAEETFKYKKKLVQELQQDLQDMNNTLENLLQDEQMEKDKIEHKQILITKLNKEISSQQEKIDRATKQCSKLTKEIRTAKQTKTETFEEKDIKLRQLKEFNKSVDKMLNEAMEDKPDVRSVLEKYFLQANLSLPSPASTPTSSRSSKSSSSHSSGSLRCPSSSASSSPRSSTLHSPVLKTVELGLDLPVTSPPLTTSRRSSSASSTSSTGSKLKNP</sequence>
<feature type="region of interest" description="Disordered" evidence="6">
    <location>
        <begin position="865"/>
        <end position="949"/>
    </location>
</feature>
<evidence type="ECO:0000256" key="4">
    <source>
        <dbReference type="ARBA" id="ARBA00045182"/>
    </source>
</evidence>
<dbReference type="GO" id="GO:0060285">
    <property type="term" value="P:cilium-dependent cell motility"/>
    <property type="evidence" value="ECO:0007669"/>
    <property type="project" value="TreeGrafter"/>
</dbReference>
<protein>
    <recommendedName>
        <fullName evidence="2">Coiled-coil domain-containing protein 39</fullName>
    </recommendedName>
</protein>
<evidence type="ECO:0000256" key="1">
    <source>
        <dbReference type="ARBA" id="ARBA00005805"/>
    </source>
</evidence>
<gene>
    <name evidence="7" type="ORF">FSCOSCO3_A007389</name>
</gene>
<evidence type="ECO:0000256" key="2">
    <source>
        <dbReference type="ARBA" id="ARBA00016725"/>
    </source>
</evidence>
<dbReference type="GO" id="GO:0005930">
    <property type="term" value="C:axoneme"/>
    <property type="evidence" value="ECO:0007669"/>
    <property type="project" value="InterPro"/>
</dbReference>
<feature type="coiled-coil region" evidence="5">
    <location>
        <begin position="216"/>
        <end position="316"/>
    </location>
</feature>
<dbReference type="Proteomes" id="UP001314229">
    <property type="component" value="Unassembled WGS sequence"/>
</dbReference>
<evidence type="ECO:0000256" key="5">
    <source>
        <dbReference type="SAM" id="Coils"/>
    </source>
</evidence>
<keyword evidence="8" id="KW-1185">Reference proteome</keyword>
<dbReference type="GO" id="GO:0036159">
    <property type="term" value="P:inner dynein arm assembly"/>
    <property type="evidence" value="ECO:0007669"/>
    <property type="project" value="InterPro"/>
</dbReference>
<dbReference type="Pfam" id="PF24161">
    <property type="entry name" value="CCDC39"/>
    <property type="match status" value="1"/>
</dbReference>
<dbReference type="InterPro" id="IPR033290">
    <property type="entry name" value="CCDC39"/>
</dbReference>
<reference evidence="7 8" key="1">
    <citation type="submission" date="2024-01" db="EMBL/GenBank/DDBJ databases">
        <authorList>
            <person name="Alioto T."/>
            <person name="Alioto T."/>
            <person name="Gomez Garrido J."/>
        </authorList>
    </citation>
    <scope>NUCLEOTIDE SEQUENCE [LARGE SCALE GENOMIC DNA]</scope>
</reference>
<feature type="coiled-coil region" evidence="5">
    <location>
        <begin position="16"/>
        <end position="78"/>
    </location>
</feature>
<feature type="coiled-coil region" evidence="5">
    <location>
        <begin position="581"/>
        <end position="626"/>
    </location>
</feature>
<dbReference type="AlphaFoldDB" id="A0AAV1MYP4"/>
<feature type="compositionally biased region" description="Low complexity" evidence="6">
    <location>
        <begin position="865"/>
        <end position="909"/>
    </location>
</feature>
<comment type="function">
    <text evidence="4">Required for assembly of dynein regulatory complex (DRC) and inner dynein arm (IDA) complexes, which are responsible for ciliary beat regulation, thereby playing a central role in motility in cilia and flagella. Probably acts together with CCDC40 to form a molecular ruler that determines the 96 nanometer (nm) repeat length and arrangements of components in cilia and flagella. Not required for outer dynein arm complexes assembly.</text>
</comment>
<evidence type="ECO:0000313" key="7">
    <source>
        <dbReference type="EMBL" id="CAK6952239.1"/>
    </source>
</evidence>
<comment type="similarity">
    <text evidence="1">Belongs to the CCDC39 family.</text>
</comment>